<accession>A0ACC0DRY2</accession>
<protein>
    <submittedName>
        <fullName evidence="1">Uncharacterized protein</fullName>
    </submittedName>
</protein>
<keyword evidence="2" id="KW-1185">Reference proteome</keyword>
<reference evidence="2" key="1">
    <citation type="journal article" date="2018" name="BMC Genomics">
        <title>Genomic insights into host adaptation between the wheat stripe rust pathogen (Puccinia striiformis f. sp. tritici) and the barley stripe rust pathogen (Puccinia striiformis f. sp. hordei).</title>
        <authorList>
            <person name="Xia C."/>
            <person name="Wang M."/>
            <person name="Yin C."/>
            <person name="Cornejo O.E."/>
            <person name="Hulbert S.H."/>
            <person name="Chen X."/>
        </authorList>
    </citation>
    <scope>NUCLEOTIDE SEQUENCE [LARGE SCALE GENOMIC DNA]</scope>
    <source>
        <strain evidence="2">93-210</strain>
    </source>
</reference>
<evidence type="ECO:0000313" key="1">
    <source>
        <dbReference type="EMBL" id="KAI7936981.1"/>
    </source>
</evidence>
<evidence type="ECO:0000313" key="2">
    <source>
        <dbReference type="Proteomes" id="UP001060170"/>
    </source>
</evidence>
<reference evidence="1 2" key="3">
    <citation type="journal article" date="2022" name="Microbiol. Spectr.">
        <title>Folding features and dynamics of 3D genome architecture in plant fungal pathogens.</title>
        <authorList>
            <person name="Xia C."/>
        </authorList>
    </citation>
    <scope>NUCLEOTIDE SEQUENCE [LARGE SCALE GENOMIC DNA]</scope>
    <source>
        <strain evidence="1 2">93-210</strain>
    </source>
</reference>
<dbReference type="Proteomes" id="UP001060170">
    <property type="component" value="Chromosome 17"/>
</dbReference>
<sequence length="171" mass="19409">MAEMEMWVSMTPLREFPSCSADILQRAERNDFPWYRLFDLDPPQLGDTMCNPKLETTIHRFIQFYCELDRSHKPSSKPSLPRSAPSRQGSLNLAPINRVPCTPCPLPGCFGKSRWTPQTSPHAQRALNVPRKELSEVIELLQQVTQNDLSQTRALLSLMVAILSDTPKSSE</sequence>
<organism evidence="1 2">
    <name type="scientific">Puccinia striiformis f. sp. tritici</name>
    <dbReference type="NCBI Taxonomy" id="168172"/>
    <lineage>
        <taxon>Eukaryota</taxon>
        <taxon>Fungi</taxon>
        <taxon>Dikarya</taxon>
        <taxon>Basidiomycota</taxon>
        <taxon>Pucciniomycotina</taxon>
        <taxon>Pucciniomycetes</taxon>
        <taxon>Pucciniales</taxon>
        <taxon>Pucciniaceae</taxon>
        <taxon>Puccinia</taxon>
    </lineage>
</organism>
<reference evidence="2" key="2">
    <citation type="journal article" date="2018" name="Mol. Plant Microbe Interact.">
        <title>Genome sequence resources for the wheat stripe rust pathogen (Puccinia striiformis f. sp. tritici) and the barley stripe rust pathogen (Puccinia striiformis f. sp. hordei).</title>
        <authorList>
            <person name="Xia C."/>
            <person name="Wang M."/>
            <person name="Yin C."/>
            <person name="Cornejo O.E."/>
            <person name="Hulbert S.H."/>
            <person name="Chen X."/>
        </authorList>
    </citation>
    <scope>NUCLEOTIDE SEQUENCE [LARGE SCALE GENOMIC DNA]</scope>
    <source>
        <strain evidence="2">93-210</strain>
    </source>
</reference>
<proteinExistence type="predicted"/>
<name>A0ACC0DRY2_9BASI</name>
<comment type="caution">
    <text evidence="1">The sequence shown here is derived from an EMBL/GenBank/DDBJ whole genome shotgun (WGS) entry which is preliminary data.</text>
</comment>
<gene>
    <name evidence="1" type="ORF">MJO28_015880</name>
</gene>
<dbReference type="EMBL" id="CM045881">
    <property type="protein sequence ID" value="KAI7936981.1"/>
    <property type="molecule type" value="Genomic_DNA"/>
</dbReference>